<organism evidence="1 2">
    <name type="scientific">Lachnoanaerobaculum umeaense</name>
    <dbReference type="NCBI Taxonomy" id="617123"/>
    <lineage>
        <taxon>Bacteria</taxon>
        <taxon>Bacillati</taxon>
        <taxon>Bacillota</taxon>
        <taxon>Clostridia</taxon>
        <taxon>Lachnospirales</taxon>
        <taxon>Lachnospiraceae</taxon>
        <taxon>Lachnoanaerobaculum</taxon>
    </lineage>
</organism>
<keyword evidence="2" id="KW-1185">Reference proteome</keyword>
<protein>
    <submittedName>
        <fullName evidence="1">Uncharacterized protein</fullName>
    </submittedName>
</protein>
<reference evidence="1 2" key="1">
    <citation type="submission" date="2018-09" db="EMBL/GenBank/DDBJ databases">
        <title>Genome sequencing of Lachnoanaerobaculum umeaense DSM 23576.</title>
        <authorList>
            <person name="Kook J.-K."/>
            <person name="Park S.-N."/>
            <person name="Lim Y.K."/>
        </authorList>
    </citation>
    <scope>NUCLEOTIDE SEQUENCE [LARGE SCALE GENOMIC DNA]</scope>
    <source>
        <strain evidence="2">DSM 23576 \ CCUG 58757</strain>
    </source>
</reference>
<sequence>MSEDEKITIDIDRLRDDIREEFLGAYFGGGYGAALMESFDVDDATDEELVEMAQSMGIDLRRYQV</sequence>
<dbReference type="AlphaFoldDB" id="A0A385PZX4"/>
<name>A0A385PZX4_9FIRM</name>
<evidence type="ECO:0000313" key="2">
    <source>
        <dbReference type="Proteomes" id="UP000265562"/>
    </source>
</evidence>
<dbReference type="Proteomes" id="UP000265562">
    <property type="component" value="Chromosome"/>
</dbReference>
<gene>
    <name evidence="1" type="ORF">D4A81_02165</name>
</gene>
<evidence type="ECO:0000313" key="1">
    <source>
        <dbReference type="EMBL" id="AYA98837.1"/>
    </source>
</evidence>
<dbReference type="EMBL" id="CP032364">
    <property type="protein sequence ID" value="AYA98837.1"/>
    <property type="molecule type" value="Genomic_DNA"/>
</dbReference>
<dbReference type="KEGG" id="lua:D4A81_02165"/>
<accession>A0A385PZX4</accession>
<proteinExistence type="predicted"/>
<dbReference type="RefSeq" id="WP_111525271.1">
    <property type="nucleotide sequence ID" value="NZ_CP032364.1"/>
</dbReference>